<keyword evidence="2" id="KW-1185">Reference proteome</keyword>
<keyword evidence="1" id="KW-0547">Nucleotide-binding</keyword>
<keyword evidence="1" id="KW-0347">Helicase</keyword>
<name>A0ACB8MLY5_CITSI</name>
<evidence type="ECO:0000313" key="2">
    <source>
        <dbReference type="Proteomes" id="UP000829398"/>
    </source>
</evidence>
<proteinExistence type="predicted"/>
<keyword evidence="1" id="KW-0378">Hydrolase</keyword>
<sequence>MGPSSPTSSCSSSYSSPFTSPEFSSLPVMSLREKIVEKVLENRVTLIVGETGCGKSSQVPQFLLAENMEPILCTQPRRFAVVAVAKMVAKGRNCELGGEVGYHIGHSKHLSERSKIVFKTAGVLLDEMRDRGLNALKYKVTELLGVDHGMTSELSSLRYCSGPSPSMANAEIKPEVHKLIHDLVLHIHKNESDIEKSILVFLPTYYALEQQWHLMKPLSSFFKVHILHSSVDTEQALMAMKICKSHRKVILATNIAESSVTIPKVAYVIDSCRSLQVFWDVNRKIDSAELVWVSKSQAEQRRGRTGRTCDGQVYRLVTKSFFGTLEDHECPAILRLSLRLQVLLISCAESKAISDPKGMKALDPPYPEVVGDALDLLDHKRALQKISPRGRYEPTFYGRLLASFSLSFDASVLVLKFGEIGMLREGILLGILMDTQPLPILHPFGDDALFAEYTGCYFGGDGNTRLLTGRKEMVIMGNLCAFQFWQHVFKDKQRLDHLQQVLKFDETKVTASLLPKIEEEWCSLHYLVQSSLHHVSELYEDILNAVHRFRPKFLGTSNGLPTYYDPYEFEHTCLLNCDPPRDMDPLAADNEHLGPSFEAKKCVAVPFVAPNQFQSNNVAEKLASIIKEIRVQYVEDVSGNQDKAVNGSETPGEAPLCVYFINGSCNRGTGCPFSHSLQAKRPACKFFYSLQGCRNGDSCIFSHDLGQPVLPSSSFTCLPEDGVANAASLLRLFPTSSDGSILLLDDTDMHFSANLACLYDPSRIISTTCLSDSAICDTSLAGIRILWGLCHSLKTVISEAGDNPIPWKEVKCVLWYPSLESYSENLESQKTLMQNFFEHLAIRMLADALYDTRVIITMNNIKFAQLQVEKLARDSFFFLSESFPFDEMSFGELSDTVNTKRPMLVSRAISYVFDLHPPTDFQFGDYAAVLHRCLRDN</sequence>
<reference evidence="2" key="1">
    <citation type="journal article" date="2023" name="Hortic. Res.">
        <title>A chromosome-level phased genome enabling allele-level studies in sweet orange: a case study on citrus Huanglongbing tolerance.</title>
        <authorList>
            <person name="Wu B."/>
            <person name="Yu Q."/>
            <person name="Deng Z."/>
            <person name="Duan Y."/>
            <person name="Luo F."/>
            <person name="Gmitter F. Jr."/>
        </authorList>
    </citation>
    <scope>NUCLEOTIDE SEQUENCE [LARGE SCALE GENOMIC DNA]</scope>
    <source>
        <strain evidence="2">cv. Valencia</strain>
    </source>
</reference>
<protein>
    <submittedName>
        <fullName evidence="1">DExH-box ATP-dependent RNA helicase DExH8</fullName>
    </submittedName>
</protein>
<comment type="caution">
    <text evidence="1">The sequence shown here is derived from an EMBL/GenBank/DDBJ whole genome shotgun (WGS) entry which is preliminary data.</text>
</comment>
<accession>A0ACB8MLY5</accession>
<evidence type="ECO:0000313" key="1">
    <source>
        <dbReference type="EMBL" id="KAH9786424.1"/>
    </source>
</evidence>
<dbReference type="Proteomes" id="UP000829398">
    <property type="component" value="Chromosome 3"/>
</dbReference>
<keyword evidence="1" id="KW-0067">ATP-binding</keyword>
<gene>
    <name evidence="1" type="ORF">KPL71_010262</name>
</gene>
<organism evidence="1 2">
    <name type="scientific">Citrus sinensis</name>
    <name type="common">Sweet orange</name>
    <name type="synonym">Citrus aurantium var. sinensis</name>
    <dbReference type="NCBI Taxonomy" id="2711"/>
    <lineage>
        <taxon>Eukaryota</taxon>
        <taxon>Viridiplantae</taxon>
        <taxon>Streptophyta</taxon>
        <taxon>Embryophyta</taxon>
        <taxon>Tracheophyta</taxon>
        <taxon>Spermatophyta</taxon>
        <taxon>Magnoliopsida</taxon>
        <taxon>eudicotyledons</taxon>
        <taxon>Gunneridae</taxon>
        <taxon>Pentapetalae</taxon>
        <taxon>rosids</taxon>
        <taxon>malvids</taxon>
        <taxon>Sapindales</taxon>
        <taxon>Rutaceae</taxon>
        <taxon>Aurantioideae</taxon>
        <taxon>Citrus</taxon>
    </lineage>
</organism>
<dbReference type="EMBL" id="CM039172">
    <property type="protein sequence ID" value="KAH9786424.1"/>
    <property type="molecule type" value="Genomic_DNA"/>
</dbReference>